<evidence type="ECO:0000313" key="3">
    <source>
        <dbReference type="Proteomes" id="UP000779574"/>
    </source>
</evidence>
<comment type="caution">
    <text evidence="2">The sequence shown here is derived from an EMBL/GenBank/DDBJ whole genome shotgun (WGS) entry which is preliminary data.</text>
</comment>
<feature type="non-terminal residue" evidence="2">
    <location>
        <position position="119"/>
    </location>
</feature>
<proteinExistence type="predicted"/>
<dbReference type="Proteomes" id="UP000779574">
    <property type="component" value="Unassembled WGS sequence"/>
</dbReference>
<reference evidence="2" key="2">
    <citation type="submission" date="2021-08" db="EMBL/GenBank/DDBJ databases">
        <authorList>
            <person name="Gostincar C."/>
            <person name="Sun X."/>
            <person name="Song Z."/>
            <person name="Gunde-Cimerman N."/>
        </authorList>
    </citation>
    <scope>NUCLEOTIDE SEQUENCE</scope>
    <source>
        <strain evidence="2">EXF-9911</strain>
    </source>
</reference>
<organism evidence="2 3">
    <name type="scientific">Aureobasidium melanogenum</name>
    <name type="common">Aureobasidium pullulans var. melanogenum</name>
    <dbReference type="NCBI Taxonomy" id="46634"/>
    <lineage>
        <taxon>Eukaryota</taxon>
        <taxon>Fungi</taxon>
        <taxon>Dikarya</taxon>
        <taxon>Ascomycota</taxon>
        <taxon>Pezizomycotina</taxon>
        <taxon>Dothideomycetes</taxon>
        <taxon>Dothideomycetidae</taxon>
        <taxon>Dothideales</taxon>
        <taxon>Saccotheciaceae</taxon>
        <taxon>Aureobasidium</taxon>
    </lineage>
</organism>
<protein>
    <submittedName>
        <fullName evidence="2">Uncharacterized protein</fullName>
    </submittedName>
</protein>
<feature type="chain" id="PRO_5040154189" evidence="1">
    <location>
        <begin position="17"/>
        <end position="119"/>
    </location>
</feature>
<feature type="signal peptide" evidence="1">
    <location>
        <begin position="1"/>
        <end position="16"/>
    </location>
</feature>
<sequence length="119" mass="12913">MLGLLLLFLATMGVASLQTPMDGQRGTLSMLDIIESQKLAAACNEMIENSPSYSYIDVDLRDINLLKVSILHGDDDSVISQMEMATNSKAASWLEAEEAWLDEMAREAQSESSGPGSID</sequence>
<gene>
    <name evidence="2" type="ORF">KCU76_g2292</name>
</gene>
<evidence type="ECO:0000313" key="2">
    <source>
        <dbReference type="EMBL" id="KAG9698406.1"/>
    </source>
</evidence>
<dbReference type="OrthoDB" id="3913427at2759"/>
<evidence type="ECO:0000256" key="1">
    <source>
        <dbReference type="SAM" id="SignalP"/>
    </source>
</evidence>
<reference evidence="2" key="1">
    <citation type="journal article" date="2021" name="J Fungi (Basel)">
        <title>Virulence traits and population genomics of the black yeast Aureobasidium melanogenum.</title>
        <authorList>
            <person name="Cernosa A."/>
            <person name="Sun X."/>
            <person name="Gostincar C."/>
            <person name="Fang C."/>
            <person name="Gunde-Cimerman N."/>
            <person name="Song Z."/>
        </authorList>
    </citation>
    <scope>NUCLEOTIDE SEQUENCE</scope>
    <source>
        <strain evidence="2">EXF-9911</strain>
    </source>
</reference>
<name>A0A9P8ESJ0_AURME</name>
<dbReference type="EMBL" id="JAHFXF010000054">
    <property type="protein sequence ID" value="KAG9698406.1"/>
    <property type="molecule type" value="Genomic_DNA"/>
</dbReference>
<dbReference type="AlphaFoldDB" id="A0A9P8ESJ0"/>
<keyword evidence="1" id="KW-0732">Signal</keyword>
<accession>A0A9P8ESJ0</accession>